<dbReference type="KEGG" id="ccp:CHC_T00006550001"/>
<dbReference type="Gramene" id="CDF39064">
    <property type="protein sequence ID" value="CDF39064"/>
    <property type="gene ID" value="CHC_T00006550001"/>
</dbReference>
<accession>R7QLV1</accession>
<proteinExistence type="predicted"/>
<dbReference type="GeneID" id="17326693"/>
<name>R7QLV1_CHOCR</name>
<organism evidence="1 2">
    <name type="scientific">Chondrus crispus</name>
    <name type="common">Carrageen Irish moss</name>
    <name type="synonym">Polymorpha crispa</name>
    <dbReference type="NCBI Taxonomy" id="2769"/>
    <lineage>
        <taxon>Eukaryota</taxon>
        <taxon>Rhodophyta</taxon>
        <taxon>Florideophyceae</taxon>
        <taxon>Rhodymeniophycidae</taxon>
        <taxon>Gigartinales</taxon>
        <taxon>Gigartinaceae</taxon>
        <taxon>Chondrus</taxon>
    </lineage>
</organism>
<reference evidence="2" key="1">
    <citation type="journal article" date="2013" name="Proc. Natl. Acad. Sci. U.S.A.">
        <title>Genome structure and metabolic features in the red seaweed Chondrus crispus shed light on evolution of the Archaeplastida.</title>
        <authorList>
            <person name="Collen J."/>
            <person name="Porcel B."/>
            <person name="Carre W."/>
            <person name="Ball S.G."/>
            <person name="Chaparro C."/>
            <person name="Tonon T."/>
            <person name="Barbeyron T."/>
            <person name="Michel G."/>
            <person name="Noel B."/>
            <person name="Valentin K."/>
            <person name="Elias M."/>
            <person name="Artiguenave F."/>
            <person name="Arun A."/>
            <person name="Aury J.M."/>
            <person name="Barbosa-Neto J.F."/>
            <person name="Bothwell J.H."/>
            <person name="Bouget F.Y."/>
            <person name="Brillet L."/>
            <person name="Cabello-Hurtado F."/>
            <person name="Capella-Gutierrez S."/>
            <person name="Charrier B."/>
            <person name="Cladiere L."/>
            <person name="Cock J.M."/>
            <person name="Coelho S.M."/>
            <person name="Colleoni C."/>
            <person name="Czjzek M."/>
            <person name="Da Silva C."/>
            <person name="Delage L."/>
            <person name="Denoeud F."/>
            <person name="Deschamps P."/>
            <person name="Dittami S.M."/>
            <person name="Gabaldon T."/>
            <person name="Gachon C.M."/>
            <person name="Groisillier A."/>
            <person name="Herve C."/>
            <person name="Jabbari K."/>
            <person name="Katinka M."/>
            <person name="Kloareg B."/>
            <person name="Kowalczyk N."/>
            <person name="Labadie K."/>
            <person name="Leblanc C."/>
            <person name="Lopez P.J."/>
            <person name="McLachlan D.H."/>
            <person name="Meslet-Cladiere L."/>
            <person name="Moustafa A."/>
            <person name="Nehr Z."/>
            <person name="Nyvall Collen P."/>
            <person name="Panaud O."/>
            <person name="Partensky F."/>
            <person name="Poulain J."/>
            <person name="Rensing S.A."/>
            <person name="Rousvoal S."/>
            <person name="Samson G."/>
            <person name="Symeonidi A."/>
            <person name="Weissenbach J."/>
            <person name="Zambounis A."/>
            <person name="Wincker P."/>
            <person name="Boyen C."/>
        </authorList>
    </citation>
    <scope>NUCLEOTIDE SEQUENCE [LARGE SCALE GENOMIC DNA]</scope>
    <source>
        <strain evidence="2">cv. Stackhouse</strain>
    </source>
</reference>
<dbReference type="PANTHER" id="PTHR34305">
    <property type="entry name" value="EXPRESSED PROTEIN"/>
    <property type="match status" value="1"/>
</dbReference>
<dbReference type="RefSeq" id="XP_005718975.1">
    <property type="nucleotide sequence ID" value="XM_005718918.1"/>
</dbReference>
<dbReference type="AlphaFoldDB" id="R7QLV1"/>
<dbReference type="EMBL" id="HG001992">
    <property type="protein sequence ID" value="CDF39064.1"/>
    <property type="molecule type" value="Genomic_DNA"/>
</dbReference>
<dbReference type="OrthoDB" id="5598737at2759"/>
<evidence type="ECO:0000313" key="1">
    <source>
        <dbReference type="EMBL" id="CDF39064.1"/>
    </source>
</evidence>
<sequence>MRFLRVLRGGIIAAIEFECDSPELLDHIGKVLHGVADRVETFYQFYSSPAAQRFSAGMYAVKWNGTNFTELRQKFLSEKSLASKLEGNVINNYVSPCRTGVFFPAHPQVRPMPLNDELNNMNSKDAFGICSKSYFQGTRSFTPGALTFLCSCSNPLIMGFKVLEKNEGPRAVLDIIISCFATLPRHVIYDFACGLYSAAVNNLWWALEDTTVVSDNLHARNHTCSPTFTPTAHDSLNMTNTVSHEQRNSTITQMQDSLRATSQESYIALLAYQACLLNLKAKTLSSPNYETRSEPYLNENHLEWAWFHCLGWSCPCCD</sequence>
<gene>
    <name evidence="1" type="ORF">CHC_T00006550001</name>
</gene>
<keyword evidence="2" id="KW-1185">Reference proteome</keyword>
<evidence type="ECO:0000313" key="2">
    <source>
        <dbReference type="Proteomes" id="UP000012073"/>
    </source>
</evidence>
<protein>
    <submittedName>
        <fullName evidence="1">Uncharacterized protein</fullName>
    </submittedName>
</protein>
<dbReference type="Proteomes" id="UP000012073">
    <property type="component" value="Unassembled WGS sequence"/>
</dbReference>
<dbReference type="PANTHER" id="PTHR34305:SF1">
    <property type="entry name" value="SWIM-TYPE DOMAIN-CONTAINING PROTEIN"/>
    <property type="match status" value="1"/>
</dbReference>